<proteinExistence type="predicted"/>
<evidence type="ECO:0000313" key="4">
    <source>
        <dbReference type="Proteomes" id="UP001523369"/>
    </source>
</evidence>
<dbReference type="Pfam" id="PF01740">
    <property type="entry name" value="STAS"/>
    <property type="match status" value="1"/>
</dbReference>
<feature type="domain" description="STAS" evidence="2">
    <location>
        <begin position="4"/>
        <end position="111"/>
    </location>
</feature>
<dbReference type="CDD" id="cd07043">
    <property type="entry name" value="STAS_anti-anti-sigma_factors"/>
    <property type="match status" value="1"/>
</dbReference>
<keyword evidence="4" id="KW-1185">Reference proteome</keyword>
<keyword evidence="1" id="KW-0723">Serine/threonine-protein kinase</keyword>
<sequence length="249" mass="26506">MPQLHSDVDQMGASLVVRLDGELSARTAPQVRTILLKCLADRPDVLVVDLSRLTVRESFALSIFRAVARQAALWPGTPIAYCVPPAEMSGVFADLGRPAVFTTVEQALAAKPRQSLPSLGESLLPVAGATARARALAGEACERWELPQASPSARLIVGELATNAMVHAQTMFDVRLILGRRYLLIAVRDGSPAVPRIDFGERDEVATGRGLMLVEAAAARWGSVPAEGGKVVWAALSVRNRADNLGPIG</sequence>
<protein>
    <submittedName>
        <fullName evidence="3">ATP-binding protein</fullName>
    </submittedName>
</protein>
<dbReference type="CDD" id="cd16936">
    <property type="entry name" value="HATPase_RsbW-like"/>
    <property type="match status" value="1"/>
</dbReference>
<keyword evidence="3" id="KW-0067">ATP-binding</keyword>
<evidence type="ECO:0000313" key="3">
    <source>
        <dbReference type="EMBL" id="MCO8271715.1"/>
    </source>
</evidence>
<reference evidence="3 4" key="1">
    <citation type="submission" date="2022-06" db="EMBL/GenBank/DDBJ databases">
        <title>New Species of the Genus Actinoplanes, ActinopZanes ferrugineus.</title>
        <authorList>
            <person name="Ding P."/>
        </authorList>
    </citation>
    <scope>NUCLEOTIDE SEQUENCE [LARGE SCALE GENOMIC DNA]</scope>
    <source>
        <strain evidence="3 4">TRM88003</strain>
    </source>
</reference>
<keyword evidence="3" id="KW-0547">Nucleotide-binding</keyword>
<organism evidence="3 4">
    <name type="scientific">Paractinoplanes aksuensis</name>
    <dbReference type="NCBI Taxonomy" id="2939490"/>
    <lineage>
        <taxon>Bacteria</taxon>
        <taxon>Bacillati</taxon>
        <taxon>Actinomycetota</taxon>
        <taxon>Actinomycetes</taxon>
        <taxon>Micromonosporales</taxon>
        <taxon>Micromonosporaceae</taxon>
        <taxon>Paractinoplanes</taxon>
    </lineage>
</organism>
<dbReference type="EMBL" id="JAMYJR010000013">
    <property type="protein sequence ID" value="MCO8271715.1"/>
    <property type="molecule type" value="Genomic_DNA"/>
</dbReference>
<dbReference type="PROSITE" id="PS50801">
    <property type="entry name" value="STAS"/>
    <property type="match status" value="1"/>
</dbReference>
<dbReference type="InterPro" id="IPR036513">
    <property type="entry name" value="STAS_dom_sf"/>
</dbReference>
<evidence type="ECO:0000259" key="2">
    <source>
        <dbReference type="PROSITE" id="PS50801"/>
    </source>
</evidence>
<dbReference type="RefSeq" id="WP_253237836.1">
    <property type="nucleotide sequence ID" value="NZ_JAMYJR010000013.1"/>
</dbReference>
<keyword evidence="1" id="KW-0418">Kinase</keyword>
<dbReference type="Gene3D" id="3.30.565.10">
    <property type="entry name" value="Histidine kinase-like ATPase, C-terminal domain"/>
    <property type="match status" value="1"/>
</dbReference>
<dbReference type="InterPro" id="IPR003594">
    <property type="entry name" value="HATPase_dom"/>
</dbReference>
<dbReference type="PANTHER" id="PTHR35526">
    <property type="entry name" value="ANTI-SIGMA-F FACTOR RSBW-RELATED"/>
    <property type="match status" value="1"/>
</dbReference>
<dbReference type="Gene3D" id="3.30.750.24">
    <property type="entry name" value="STAS domain"/>
    <property type="match status" value="1"/>
</dbReference>
<dbReference type="Proteomes" id="UP001523369">
    <property type="component" value="Unassembled WGS sequence"/>
</dbReference>
<dbReference type="SUPFAM" id="SSF52091">
    <property type="entry name" value="SpoIIaa-like"/>
    <property type="match status" value="1"/>
</dbReference>
<dbReference type="InterPro" id="IPR002645">
    <property type="entry name" value="STAS_dom"/>
</dbReference>
<keyword evidence="1" id="KW-0808">Transferase</keyword>
<accession>A0ABT1DLL7</accession>
<dbReference type="GO" id="GO:0005524">
    <property type="term" value="F:ATP binding"/>
    <property type="evidence" value="ECO:0007669"/>
    <property type="project" value="UniProtKB-KW"/>
</dbReference>
<dbReference type="Pfam" id="PF13581">
    <property type="entry name" value="HATPase_c_2"/>
    <property type="match status" value="1"/>
</dbReference>
<dbReference type="InterPro" id="IPR050267">
    <property type="entry name" value="Anti-sigma-factor_SerPK"/>
</dbReference>
<comment type="caution">
    <text evidence="3">The sequence shown here is derived from an EMBL/GenBank/DDBJ whole genome shotgun (WGS) entry which is preliminary data.</text>
</comment>
<gene>
    <name evidence="3" type="ORF">M1L60_14050</name>
</gene>
<dbReference type="InterPro" id="IPR036890">
    <property type="entry name" value="HATPase_C_sf"/>
</dbReference>
<evidence type="ECO:0000256" key="1">
    <source>
        <dbReference type="ARBA" id="ARBA00022527"/>
    </source>
</evidence>
<dbReference type="PANTHER" id="PTHR35526:SF3">
    <property type="entry name" value="ANTI-SIGMA-F FACTOR RSBW"/>
    <property type="match status" value="1"/>
</dbReference>
<name>A0ABT1DLL7_9ACTN</name>